<dbReference type="Proteomes" id="UP001239795">
    <property type="component" value="Unassembled WGS sequence"/>
</dbReference>
<gene>
    <name evidence="1" type="ORF">CMEL01_14178</name>
</gene>
<comment type="caution">
    <text evidence="1">The sequence shown here is derived from an EMBL/GenBank/DDBJ whole genome shotgun (WGS) entry which is preliminary data.</text>
</comment>
<evidence type="ECO:0000313" key="1">
    <source>
        <dbReference type="EMBL" id="KAK1462211.1"/>
    </source>
</evidence>
<evidence type="ECO:0000313" key="2">
    <source>
        <dbReference type="Proteomes" id="UP001239795"/>
    </source>
</evidence>
<dbReference type="EMBL" id="MLGG01000009">
    <property type="protein sequence ID" value="KAK1462211.1"/>
    <property type="molecule type" value="Genomic_DNA"/>
</dbReference>
<accession>A0AAI9UUB3</accession>
<keyword evidence="2" id="KW-1185">Reference proteome</keyword>
<sequence>MTGERNGQTSKVGARKANITPMPTILNKFLTTTDKVTTAAADSSHHYSSAPPYPSQLCALEWATSGPPSMQEKSVTSIAMCSGLGSALVELLFSSGFMLAEKHATRTDCRTTGAKLSTPDEVFGLAGGKD</sequence>
<reference evidence="1 2" key="1">
    <citation type="submission" date="2016-10" db="EMBL/GenBank/DDBJ databases">
        <title>The genome sequence of Colletotrichum fioriniae PJ7.</title>
        <authorList>
            <person name="Baroncelli R."/>
        </authorList>
    </citation>
    <scope>NUCLEOTIDE SEQUENCE [LARGE SCALE GENOMIC DNA]</scope>
    <source>
        <strain evidence="1">Col 31</strain>
    </source>
</reference>
<protein>
    <submittedName>
        <fullName evidence="1">Uncharacterized protein</fullName>
    </submittedName>
</protein>
<organism evidence="1 2">
    <name type="scientific">Colletotrichum melonis</name>
    <dbReference type="NCBI Taxonomy" id="1209925"/>
    <lineage>
        <taxon>Eukaryota</taxon>
        <taxon>Fungi</taxon>
        <taxon>Dikarya</taxon>
        <taxon>Ascomycota</taxon>
        <taxon>Pezizomycotina</taxon>
        <taxon>Sordariomycetes</taxon>
        <taxon>Hypocreomycetidae</taxon>
        <taxon>Glomerellales</taxon>
        <taxon>Glomerellaceae</taxon>
        <taxon>Colletotrichum</taxon>
        <taxon>Colletotrichum acutatum species complex</taxon>
    </lineage>
</organism>
<proteinExistence type="predicted"/>
<name>A0AAI9UUB3_9PEZI</name>
<dbReference type="AlphaFoldDB" id="A0AAI9UUB3"/>